<dbReference type="Proteomes" id="UP000268291">
    <property type="component" value="Unassembled WGS sequence"/>
</dbReference>
<dbReference type="Pfam" id="PF08713">
    <property type="entry name" value="DNA_alkylation"/>
    <property type="match status" value="1"/>
</dbReference>
<dbReference type="Gene3D" id="1.25.40.290">
    <property type="entry name" value="ARM repeat domains"/>
    <property type="match status" value="1"/>
</dbReference>
<gene>
    <name evidence="1" type="ORF">CLV49_2977</name>
    <name evidence="2" type="ORF">ELQ93_04365</name>
</gene>
<organism evidence="1 3">
    <name type="scientific">Labedella gwakjiensis</name>
    <dbReference type="NCBI Taxonomy" id="390269"/>
    <lineage>
        <taxon>Bacteria</taxon>
        <taxon>Bacillati</taxon>
        <taxon>Actinomycetota</taxon>
        <taxon>Actinomycetes</taxon>
        <taxon>Micrococcales</taxon>
        <taxon>Microbacteriaceae</taxon>
        <taxon>Labedella</taxon>
    </lineage>
</organism>
<dbReference type="EMBL" id="PYAU01000001">
    <property type="protein sequence ID" value="PSL39343.1"/>
    <property type="molecule type" value="Genomic_DNA"/>
</dbReference>
<dbReference type="OrthoDB" id="9797162at2"/>
<evidence type="ECO:0000313" key="3">
    <source>
        <dbReference type="Proteomes" id="UP000241203"/>
    </source>
</evidence>
<dbReference type="SUPFAM" id="SSF48371">
    <property type="entry name" value="ARM repeat"/>
    <property type="match status" value="1"/>
</dbReference>
<name>A0A2P8GZF1_9MICO</name>
<dbReference type="InterPro" id="IPR016024">
    <property type="entry name" value="ARM-type_fold"/>
</dbReference>
<dbReference type="InterPro" id="IPR014825">
    <property type="entry name" value="DNA_alkylation"/>
</dbReference>
<dbReference type="RefSeq" id="WP_106564223.1">
    <property type="nucleotide sequence ID" value="NZ_PYAU01000001.1"/>
</dbReference>
<reference evidence="2 4" key="2">
    <citation type="submission" date="2018-12" db="EMBL/GenBank/DDBJ databases">
        <authorList>
            <person name="hu s."/>
            <person name="Xu Y."/>
            <person name="Xu B."/>
            <person name="Li F."/>
        </authorList>
    </citation>
    <scope>NUCLEOTIDE SEQUENCE [LARGE SCALE GENOMIC DNA]</scope>
    <source>
        <strain evidence="2 4">KSW2-17</strain>
    </source>
</reference>
<comment type="caution">
    <text evidence="1">The sequence shown here is derived from an EMBL/GenBank/DDBJ whole genome shotgun (WGS) entry which is preliminary data.</text>
</comment>
<evidence type="ECO:0000313" key="2">
    <source>
        <dbReference type="EMBL" id="RUQ86240.1"/>
    </source>
</evidence>
<dbReference type="EMBL" id="RZGY01000001">
    <property type="protein sequence ID" value="RUQ86240.1"/>
    <property type="molecule type" value="Genomic_DNA"/>
</dbReference>
<sequence length="373" mass="40368">MGAFDEFIGRRSIDSLRDELIAAHPGAAWSALGSVHASLDGHALKARSDLVALALAEDLEGDYALAASVYRSALASPAFAGWTIWPVTESAVTLALADGSQRAFDDALALLAELTPRLSSEFAVRRLLIADLDRGLEAAVGWAESDDEHVRRLASEGTRPYLPWAVRVPSLIGRSRDVLPILESLRDDPAEYVRRSVANHLNDIARHDPGLVVDVARRWSTGPDVSSGRRWIVRHGLRTLVKKGDTAALSLLGFDAVDVVISPPMLTTTRVDVPGELGFEVEVRNSGDASARFAVDYVVHYRKANGTTSPKVFKLATATLEPGESRRFVRTHAFRPLTTRVHHPGGHALQVQVNGRLSEPATFDVVVGDSDAD</sequence>
<dbReference type="Proteomes" id="UP000241203">
    <property type="component" value="Unassembled WGS sequence"/>
</dbReference>
<evidence type="ECO:0000313" key="4">
    <source>
        <dbReference type="Proteomes" id="UP000268291"/>
    </source>
</evidence>
<protein>
    <submittedName>
        <fullName evidence="1">3-methyladenine DNA glycosylase AlkC</fullName>
    </submittedName>
    <submittedName>
        <fullName evidence="2">DNA alkylation repair protein</fullName>
    </submittedName>
</protein>
<dbReference type="AlphaFoldDB" id="A0A2P8GZF1"/>
<evidence type="ECO:0000313" key="1">
    <source>
        <dbReference type="EMBL" id="PSL39343.1"/>
    </source>
</evidence>
<keyword evidence="4" id="KW-1185">Reference proteome</keyword>
<reference evidence="1 3" key="1">
    <citation type="submission" date="2018-03" db="EMBL/GenBank/DDBJ databases">
        <title>Genomic Encyclopedia of Archaeal and Bacterial Type Strains, Phase II (KMG-II): from individual species to whole genera.</title>
        <authorList>
            <person name="Goeker M."/>
        </authorList>
    </citation>
    <scope>NUCLEOTIDE SEQUENCE [LARGE SCALE GENOMIC DNA]</scope>
    <source>
        <strain evidence="1 3">DSM 21548</strain>
    </source>
</reference>
<accession>A0A2P8GZF1</accession>
<proteinExistence type="predicted"/>